<dbReference type="PANTHER" id="PTHR24171:SF8">
    <property type="entry name" value="BRCA1-ASSOCIATED RING DOMAIN PROTEIN 1"/>
    <property type="match status" value="1"/>
</dbReference>
<feature type="region of interest" description="Disordered" evidence="4">
    <location>
        <begin position="214"/>
        <end position="242"/>
    </location>
</feature>
<sequence length="242" mass="26647">MARPLKNIWVAAGDGDLDRVRVSAFFLSEPLADPHTQHLVEQECKSHPFHHSFSPNAPDPFTYTPMHAAASYGQLQVLEYLISRGGDVNVEDSDGDTPIYTVENVETARFLVDHGAVLDRHNSEGVSPIDHLREEFSEVANYLQSVASPADAPTIEIVQQPSQHEQELASEQLTSALMSEVEEIMQRAEAEGRDPEEELRQVVSRTVLEGMVAGYAMSEPVEDDRGADLNDTPSKKPKTNGG</sequence>
<dbReference type="InterPro" id="IPR036770">
    <property type="entry name" value="Ankyrin_rpt-contain_sf"/>
</dbReference>
<dbReference type="AlphaFoldDB" id="A0A8H6Z9E9"/>
<gene>
    <name evidence="5" type="ORF">MSAN_00381600</name>
</gene>
<dbReference type="PANTHER" id="PTHR24171">
    <property type="entry name" value="ANKYRIN REPEAT DOMAIN-CONTAINING PROTEIN 39-RELATED"/>
    <property type="match status" value="1"/>
</dbReference>
<dbReference type="Gene3D" id="1.25.40.20">
    <property type="entry name" value="Ankyrin repeat-containing domain"/>
    <property type="match status" value="1"/>
</dbReference>
<name>A0A8H6Z9E9_9AGAR</name>
<protein>
    <submittedName>
        <fullName evidence="5">Ankyrin</fullName>
    </submittedName>
</protein>
<evidence type="ECO:0000256" key="4">
    <source>
        <dbReference type="SAM" id="MobiDB-lite"/>
    </source>
</evidence>
<proteinExistence type="predicted"/>
<reference evidence="5" key="1">
    <citation type="submission" date="2020-05" db="EMBL/GenBank/DDBJ databases">
        <title>Mycena genomes resolve the evolution of fungal bioluminescence.</title>
        <authorList>
            <person name="Tsai I.J."/>
        </authorList>
    </citation>
    <scope>NUCLEOTIDE SEQUENCE</scope>
    <source>
        <strain evidence="5">160909Yilan</strain>
    </source>
</reference>
<evidence type="ECO:0000256" key="1">
    <source>
        <dbReference type="ARBA" id="ARBA00022737"/>
    </source>
</evidence>
<evidence type="ECO:0000313" key="6">
    <source>
        <dbReference type="Proteomes" id="UP000623467"/>
    </source>
</evidence>
<keyword evidence="6" id="KW-1185">Reference proteome</keyword>
<dbReference type="Proteomes" id="UP000623467">
    <property type="component" value="Unassembled WGS sequence"/>
</dbReference>
<keyword evidence="2 3" id="KW-0040">ANK repeat</keyword>
<dbReference type="EMBL" id="JACAZH010000002">
    <property type="protein sequence ID" value="KAF7374955.1"/>
    <property type="molecule type" value="Genomic_DNA"/>
</dbReference>
<dbReference type="SMART" id="SM00248">
    <property type="entry name" value="ANK"/>
    <property type="match status" value="2"/>
</dbReference>
<dbReference type="PROSITE" id="PS50088">
    <property type="entry name" value="ANK_REPEAT"/>
    <property type="match status" value="1"/>
</dbReference>
<feature type="repeat" description="ANK" evidence="3">
    <location>
        <begin position="61"/>
        <end position="93"/>
    </location>
</feature>
<evidence type="ECO:0000256" key="3">
    <source>
        <dbReference type="PROSITE-ProRule" id="PRU00023"/>
    </source>
</evidence>
<evidence type="ECO:0000256" key="2">
    <source>
        <dbReference type="ARBA" id="ARBA00023043"/>
    </source>
</evidence>
<dbReference type="GO" id="GO:0004842">
    <property type="term" value="F:ubiquitin-protein transferase activity"/>
    <property type="evidence" value="ECO:0007669"/>
    <property type="project" value="TreeGrafter"/>
</dbReference>
<dbReference type="OrthoDB" id="19174at2759"/>
<dbReference type="GO" id="GO:0085020">
    <property type="term" value="P:protein K6-linked ubiquitination"/>
    <property type="evidence" value="ECO:0007669"/>
    <property type="project" value="TreeGrafter"/>
</dbReference>
<accession>A0A8H6Z9E9</accession>
<keyword evidence="1" id="KW-0677">Repeat</keyword>
<dbReference type="SUPFAM" id="SSF48403">
    <property type="entry name" value="Ankyrin repeat"/>
    <property type="match status" value="1"/>
</dbReference>
<organism evidence="5 6">
    <name type="scientific">Mycena sanguinolenta</name>
    <dbReference type="NCBI Taxonomy" id="230812"/>
    <lineage>
        <taxon>Eukaryota</taxon>
        <taxon>Fungi</taxon>
        <taxon>Dikarya</taxon>
        <taxon>Basidiomycota</taxon>
        <taxon>Agaricomycotina</taxon>
        <taxon>Agaricomycetes</taxon>
        <taxon>Agaricomycetidae</taxon>
        <taxon>Agaricales</taxon>
        <taxon>Marasmiineae</taxon>
        <taxon>Mycenaceae</taxon>
        <taxon>Mycena</taxon>
    </lineage>
</organism>
<evidence type="ECO:0000313" key="5">
    <source>
        <dbReference type="EMBL" id="KAF7374955.1"/>
    </source>
</evidence>
<dbReference type="Pfam" id="PF13857">
    <property type="entry name" value="Ank_5"/>
    <property type="match status" value="1"/>
</dbReference>
<dbReference type="InterPro" id="IPR002110">
    <property type="entry name" value="Ankyrin_rpt"/>
</dbReference>
<comment type="caution">
    <text evidence="5">The sequence shown here is derived from an EMBL/GenBank/DDBJ whole genome shotgun (WGS) entry which is preliminary data.</text>
</comment>
<dbReference type="PROSITE" id="PS50297">
    <property type="entry name" value="ANK_REP_REGION"/>
    <property type="match status" value="1"/>
</dbReference>